<protein>
    <submittedName>
        <fullName evidence="2">Regulatory protein MarR</fullName>
    </submittedName>
</protein>
<dbReference type="eggNOG" id="COG1846">
    <property type="taxonomic scope" value="Bacteria"/>
</dbReference>
<dbReference type="PANTHER" id="PTHR33164">
    <property type="entry name" value="TRANSCRIPTIONAL REGULATOR, MARR FAMILY"/>
    <property type="match status" value="1"/>
</dbReference>
<dbReference type="SUPFAM" id="SSF46785">
    <property type="entry name" value="Winged helix' DNA-binding domain"/>
    <property type="match status" value="1"/>
</dbReference>
<dbReference type="RefSeq" id="WP_014321232.1">
    <property type="nucleotide sequence ID" value="NC_016803.1"/>
</dbReference>
<dbReference type="Pfam" id="PF12802">
    <property type="entry name" value="MarR_2"/>
    <property type="match status" value="1"/>
</dbReference>
<dbReference type="Gene3D" id="1.10.10.10">
    <property type="entry name" value="Winged helix-like DNA-binding domain superfamily/Winged helix DNA-binding domain"/>
    <property type="match status" value="1"/>
</dbReference>
<accession>F0JG56</accession>
<name>F0JG56_9BACT</name>
<dbReference type="InterPro" id="IPR039422">
    <property type="entry name" value="MarR/SlyA-like"/>
</dbReference>
<dbReference type="PANTHER" id="PTHR33164:SF43">
    <property type="entry name" value="HTH-TYPE TRANSCRIPTIONAL REPRESSOR YETL"/>
    <property type="match status" value="1"/>
</dbReference>
<dbReference type="EMBL" id="CP003220">
    <property type="protein sequence ID" value="EGB13804.1"/>
    <property type="molecule type" value="Genomic_DNA"/>
</dbReference>
<dbReference type="HOGENOM" id="CLU_083287_15_1_7"/>
<proteinExistence type="predicted"/>
<dbReference type="GO" id="GO:0003700">
    <property type="term" value="F:DNA-binding transcription factor activity"/>
    <property type="evidence" value="ECO:0007669"/>
    <property type="project" value="InterPro"/>
</dbReference>
<dbReference type="Proteomes" id="UP000007845">
    <property type="component" value="Chromosome"/>
</dbReference>
<dbReference type="AlphaFoldDB" id="F0JG56"/>
<dbReference type="KEGG" id="ddn:DND132_0588"/>
<dbReference type="PROSITE" id="PS50995">
    <property type="entry name" value="HTH_MARR_2"/>
    <property type="match status" value="1"/>
</dbReference>
<sequence length="156" mass="18009">MNKNIDTRIPDRDVVEFEHLMESLFQCCRERLQYQSERFELPDAELRCLLLFEGERYLTAKGLAYRLNVAKSRVTKLVSALVRRGLLASLPDPADSRVKLLSLTPEGGRLIGEIARFRFEAHQAVLAWFNPEQRAELLHSLSLLSRHMKSVRDLMA</sequence>
<evidence type="ECO:0000313" key="3">
    <source>
        <dbReference type="Proteomes" id="UP000007845"/>
    </source>
</evidence>
<dbReference type="GO" id="GO:0006950">
    <property type="term" value="P:response to stress"/>
    <property type="evidence" value="ECO:0007669"/>
    <property type="project" value="TreeGrafter"/>
</dbReference>
<feature type="domain" description="HTH marR-type" evidence="1">
    <location>
        <begin position="17"/>
        <end position="146"/>
    </location>
</feature>
<gene>
    <name evidence="2" type="ORF">DND132_0588</name>
</gene>
<dbReference type="InterPro" id="IPR000835">
    <property type="entry name" value="HTH_MarR-typ"/>
</dbReference>
<keyword evidence="3" id="KW-1185">Reference proteome</keyword>
<reference evidence="2 3" key="1">
    <citation type="journal article" date="2011" name="J. Bacteriol.">
        <title>Genome sequence of the mercury-methylating strain Desulfovibrio desulfuricans ND132.</title>
        <authorList>
            <person name="Brown S.D."/>
            <person name="Gilmour C.C."/>
            <person name="Kucken A.M."/>
            <person name="Wall J.D."/>
            <person name="Elias D.A."/>
            <person name="Brandt C.C."/>
            <person name="Podar M."/>
            <person name="Chertkov O."/>
            <person name="Held B."/>
            <person name="Bruce D.C."/>
            <person name="Detter J.C."/>
            <person name="Tapia R."/>
            <person name="Han C.S."/>
            <person name="Goodwin L.A."/>
            <person name="Cheng J.F."/>
            <person name="Pitluck S."/>
            <person name="Woyke T."/>
            <person name="Mikhailova N."/>
            <person name="Ivanova N.N."/>
            <person name="Han J."/>
            <person name="Lucas S."/>
            <person name="Lapidus A.L."/>
            <person name="Land M.L."/>
            <person name="Hauser L.J."/>
            <person name="Palumbo A.V."/>
        </authorList>
    </citation>
    <scope>NUCLEOTIDE SEQUENCE [LARGE SCALE GENOMIC DNA]</scope>
    <source>
        <strain evidence="2 3">ND132</strain>
    </source>
</reference>
<evidence type="ECO:0000313" key="2">
    <source>
        <dbReference type="EMBL" id="EGB13804.1"/>
    </source>
</evidence>
<dbReference type="SMART" id="SM00347">
    <property type="entry name" value="HTH_MARR"/>
    <property type="match status" value="1"/>
</dbReference>
<dbReference type="InterPro" id="IPR036388">
    <property type="entry name" value="WH-like_DNA-bd_sf"/>
</dbReference>
<dbReference type="InterPro" id="IPR036390">
    <property type="entry name" value="WH_DNA-bd_sf"/>
</dbReference>
<dbReference type="SMR" id="F0JG56"/>
<dbReference type="STRING" id="641491.DND132_0588"/>
<evidence type="ECO:0000259" key="1">
    <source>
        <dbReference type="PROSITE" id="PS50995"/>
    </source>
</evidence>
<organism evidence="2 3">
    <name type="scientific">Pseudodesulfovibrio mercurii</name>
    <dbReference type="NCBI Taxonomy" id="641491"/>
    <lineage>
        <taxon>Bacteria</taxon>
        <taxon>Pseudomonadati</taxon>
        <taxon>Thermodesulfobacteriota</taxon>
        <taxon>Desulfovibrionia</taxon>
        <taxon>Desulfovibrionales</taxon>
        <taxon>Desulfovibrionaceae</taxon>
    </lineage>
</organism>